<feature type="domain" description="Methyltransferase type 11" evidence="1">
    <location>
        <begin position="10"/>
        <end position="108"/>
    </location>
</feature>
<dbReference type="GO" id="GO:0032259">
    <property type="term" value="P:methylation"/>
    <property type="evidence" value="ECO:0007669"/>
    <property type="project" value="UniProtKB-KW"/>
</dbReference>
<dbReference type="OrthoDB" id="66144at2759"/>
<dbReference type="Pfam" id="PF08241">
    <property type="entry name" value="Methyltransf_11"/>
    <property type="match status" value="1"/>
</dbReference>
<gene>
    <name evidence="2" type="ORF">CPB83DRAFT_846804</name>
</gene>
<sequence length="147" mass="16241">MTLTGPFKVLEVGAGTGIFTRALLADEGWNASIRRLTAVEPSKGMRDLLCQKVRDPRVDVADGIFQSTQIAEKWADVILIAQAYHWCTDFNAATVEFARVLKPGGIVALTWNSEDRLGADWVSQIWKVLGNHEEGTPVREQTVAPDF</sequence>
<name>A0A9P6END1_9AGAR</name>
<dbReference type="GO" id="GO:0008757">
    <property type="term" value="F:S-adenosylmethionine-dependent methyltransferase activity"/>
    <property type="evidence" value="ECO:0007669"/>
    <property type="project" value="InterPro"/>
</dbReference>
<comment type="caution">
    <text evidence="2">The sequence shown here is derived from an EMBL/GenBank/DDBJ whole genome shotgun (WGS) entry which is preliminary data.</text>
</comment>
<evidence type="ECO:0000313" key="3">
    <source>
        <dbReference type="Proteomes" id="UP000807306"/>
    </source>
</evidence>
<dbReference type="InterPro" id="IPR050508">
    <property type="entry name" value="Methyltransf_Superfamily"/>
</dbReference>
<protein>
    <submittedName>
        <fullName evidence="2">S-adenosyl-L-methionine-dependent methyltransferase</fullName>
    </submittedName>
</protein>
<dbReference type="InterPro" id="IPR013216">
    <property type="entry name" value="Methyltransf_11"/>
</dbReference>
<dbReference type="AlphaFoldDB" id="A0A9P6END1"/>
<keyword evidence="2" id="KW-0808">Transferase</keyword>
<keyword evidence="2" id="KW-0489">Methyltransferase</keyword>
<evidence type="ECO:0000313" key="2">
    <source>
        <dbReference type="EMBL" id="KAF9533021.1"/>
    </source>
</evidence>
<dbReference type="CDD" id="cd02440">
    <property type="entry name" value="AdoMet_MTases"/>
    <property type="match status" value="1"/>
</dbReference>
<organism evidence="2 3">
    <name type="scientific">Crepidotus variabilis</name>
    <dbReference type="NCBI Taxonomy" id="179855"/>
    <lineage>
        <taxon>Eukaryota</taxon>
        <taxon>Fungi</taxon>
        <taxon>Dikarya</taxon>
        <taxon>Basidiomycota</taxon>
        <taxon>Agaricomycotina</taxon>
        <taxon>Agaricomycetes</taxon>
        <taxon>Agaricomycetidae</taxon>
        <taxon>Agaricales</taxon>
        <taxon>Agaricineae</taxon>
        <taxon>Crepidotaceae</taxon>
        <taxon>Crepidotus</taxon>
    </lineage>
</organism>
<evidence type="ECO:0000259" key="1">
    <source>
        <dbReference type="Pfam" id="PF08241"/>
    </source>
</evidence>
<accession>A0A9P6END1</accession>
<proteinExistence type="predicted"/>
<dbReference type="PANTHER" id="PTHR42912">
    <property type="entry name" value="METHYLTRANSFERASE"/>
    <property type="match status" value="1"/>
</dbReference>
<reference evidence="2" key="1">
    <citation type="submission" date="2020-11" db="EMBL/GenBank/DDBJ databases">
        <authorList>
            <consortium name="DOE Joint Genome Institute"/>
            <person name="Ahrendt S."/>
            <person name="Riley R."/>
            <person name="Andreopoulos W."/>
            <person name="Labutti K."/>
            <person name="Pangilinan J."/>
            <person name="Ruiz-Duenas F.J."/>
            <person name="Barrasa J.M."/>
            <person name="Sanchez-Garcia M."/>
            <person name="Camarero S."/>
            <person name="Miyauchi S."/>
            <person name="Serrano A."/>
            <person name="Linde D."/>
            <person name="Babiker R."/>
            <person name="Drula E."/>
            <person name="Ayuso-Fernandez I."/>
            <person name="Pacheco R."/>
            <person name="Padilla G."/>
            <person name="Ferreira P."/>
            <person name="Barriuso J."/>
            <person name="Kellner H."/>
            <person name="Castanera R."/>
            <person name="Alfaro M."/>
            <person name="Ramirez L."/>
            <person name="Pisabarro A.G."/>
            <person name="Kuo A."/>
            <person name="Tritt A."/>
            <person name="Lipzen A."/>
            <person name="He G."/>
            <person name="Yan M."/>
            <person name="Ng V."/>
            <person name="Cullen D."/>
            <person name="Martin F."/>
            <person name="Rosso M.-N."/>
            <person name="Henrissat B."/>
            <person name="Hibbett D."/>
            <person name="Martinez A.T."/>
            <person name="Grigoriev I.V."/>
        </authorList>
    </citation>
    <scope>NUCLEOTIDE SEQUENCE</scope>
    <source>
        <strain evidence="2">CBS 506.95</strain>
    </source>
</reference>
<dbReference type="Gene3D" id="3.40.50.150">
    <property type="entry name" value="Vaccinia Virus protein VP39"/>
    <property type="match status" value="1"/>
</dbReference>
<dbReference type="PANTHER" id="PTHR42912:SF95">
    <property type="entry name" value="METHYLTRANSFERASE TYPE 11 DOMAIN-CONTAINING PROTEIN"/>
    <property type="match status" value="1"/>
</dbReference>
<dbReference type="SUPFAM" id="SSF53335">
    <property type="entry name" value="S-adenosyl-L-methionine-dependent methyltransferases"/>
    <property type="match status" value="1"/>
</dbReference>
<keyword evidence="3" id="KW-1185">Reference proteome</keyword>
<dbReference type="Proteomes" id="UP000807306">
    <property type="component" value="Unassembled WGS sequence"/>
</dbReference>
<dbReference type="EMBL" id="MU157830">
    <property type="protein sequence ID" value="KAF9533021.1"/>
    <property type="molecule type" value="Genomic_DNA"/>
</dbReference>
<dbReference type="InterPro" id="IPR029063">
    <property type="entry name" value="SAM-dependent_MTases_sf"/>
</dbReference>